<name>A0A1G6WSQ5_9PROT</name>
<dbReference type="Pfam" id="PF02653">
    <property type="entry name" value="BPD_transp_2"/>
    <property type="match status" value="1"/>
</dbReference>
<dbReference type="Proteomes" id="UP000199412">
    <property type="component" value="Unassembled WGS sequence"/>
</dbReference>
<feature type="transmembrane region" description="Helical" evidence="6">
    <location>
        <begin position="283"/>
        <end position="302"/>
    </location>
</feature>
<dbReference type="OrthoDB" id="9814461at2"/>
<evidence type="ECO:0000256" key="6">
    <source>
        <dbReference type="SAM" id="Phobius"/>
    </source>
</evidence>
<reference evidence="7 8" key="1">
    <citation type="submission" date="2016-10" db="EMBL/GenBank/DDBJ databases">
        <authorList>
            <person name="de Groot N.N."/>
        </authorList>
    </citation>
    <scope>NUCLEOTIDE SEQUENCE [LARGE SCALE GENOMIC DNA]</scope>
    <source>
        <strain evidence="7 8">ATCC 700224</strain>
    </source>
</reference>
<dbReference type="RefSeq" id="WP_092780914.1">
    <property type="nucleotide sequence ID" value="NZ_FNAP01000001.1"/>
</dbReference>
<accession>A0A1G6WSQ5</accession>
<dbReference type="InterPro" id="IPR001851">
    <property type="entry name" value="ABC_transp_permease"/>
</dbReference>
<evidence type="ECO:0000256" key="1">
    <source>
        <dbReference type="ARBA" id="ARBA00004651"/>
    </source>
</evidence>
<protein>
    <submittedName>
        <fullName evidence="7">Branched-chain amino acid transport system permease protein</fullName>
    </submittedName>
</protein>
<keyword evidence="8" id="KW-1185">Reference proteome</keyword>
<evidence type="ECO:0000256" key="4">
    <source>
        <dbReference type="ARBA" id="ARBA00022989"/>
    </source>
</evidence>
<evidence type="ECO:0000256" key="3">
    <source>
        <dbReference type="ARBA" id="ARBA00022692"/>
    </source>
</evidence>
<evidence type="ECO:0000256" key="2">
    <source>
        <dbReference type="ARBA" id="ARBA00022475"/>
    </source>
</evidence>
<dbReference type="GO" id="GO:0005886">
    <property type="term" value="C:plasma membrane"/>
    <property type="evidence" value="ECO:0007669"/>
    <property type="project" value="UniProtKB-SubCell"/>
</dbReference>
<feature type="transmembrane region" description="Helical" evidence="6">
    <location>
        <begin position="39"/>
        <end position="59"/>
    </location>
</feature>
<feature type="transmembrane region" description="Helical" evidence="6">
    <location>
        <begin position="71"/>
        <end position="93"/>
    </location>
</feature>
<comment type="subcellular location">
    <subcellularLocation>
        <location evidence="1">Cell membrane</location>
        <topology evidence="1">Multi-pass membrane protein</topology>
    </subcellularLocation>
</comment>
<dbReference type="PANTHER" id="PTHR30482:SF10">
    <property type="entry name" value="HIGH-AFFINITY BRANCHED-CHAIN AMINO ACID TRANSPORT PROTEIN BRAE"/>
    <property type="match status" value="1"/>
</dbReference>
<feature type="transmembrane region" description="Helical" evidence="6">
    <location>
        <begin position="198"/>
        <end position="218"/>
    </location>
</feature>
<evidence type="ECO:0000313" key="8">
    <source>
        <dbReference type="Proteomes" id="UP000199412"/>
    </source>
</evidence>
<evidence type="ECO:0000313" key="7">
    <source>
        <dbReference type="EMBL" id="SDD68960.1"/>
    </source>
</evidence>
<feature type="transmembrane region" description="Helical" evidence="6">
    <location>
        <begin position="145"/>
        <end position="162"/>
    </location>
</feature>
<feature type="transmembrane region" description="Helical" evidence="6">
    <location>
        <begin position="100"/>
        <end position="116"/>
    </location>
</feature>
<dbReference type="InterPro" id="IPR043428">
    <property type="entry name" value="LivM-like"/>
</dbReference>
<organism evidence="7 8">
    <name type="scientific">Rhodospira trueperi</name>
    <dbReference type="NCBI Taxonomy" id="69960"/>
    <lineage>
        <taxon>Bacteria</taxon>
        <taxon>Pseudomonadati</taxon>
        <taxon>Pseudomonadota</taxon>
        <taxon>Alphaproteobacteria</taxon>
        <taxon>Rhodospirillales</taxon>
        <taxon>Rhodospirillaceae</taxon>
        <taxon>Rhodospira</taxon>
    </lineage>
</organism>
<dbReference type="AlphaFoldDB" id="A0A1G6WSQ5"/>
<dbReference type="STRING" id="69960.SAMN05421720_101259"/>
<dbReference type="EMBL" id="FNAP01000001">
    <property type="protein sequence ID" value="SDD68960.1"/>
    <property type="molecule type" value="Genomic_DNA"/>
</dbReference>
<keyword evidence="5 6" id="KW-0472">Membrane</keyword>
<proteinExistence type="predicted"/>
<dbReference type="PANTHER" id="PTHR30482">
    <property type="entry name" value="HIGH-AFFINITY BRANCHED-CHAIN AMINO ACID TRANSPORT SYSTEM PERMEASE"/>
    <property type="match status" value="1"/>
</dbReference>
<keyword evidence="3 6" id="KW-0812">Transmembrane</keyword>
<feature type="transmembrane region" description="Helical" evidence="6">
    <location>
        <begin position="6"/>
        <end position="27"/>
    </location>
</feature>
<gene>
    <name evidence="7" type="ORF">SAMN05421720_101259</name>
</gene>
<dbReference type="CDD" id="cd06581">
    <property type="entry name" value="TM_PBP1_LivM_like"/>
    <property type="match status" value="1"/>
</dbReference>
<evidence type="ECO:0000256" key="5">
    <source>
        <dbReference type="ARBA" id="ARBA00023136"/>
    </source>
</evidence>
<dbReference type="GO" id="GO:0015658">
    <property type="term" value="F:branched-chain amino acid transmembrane transporter activity"/>
    <property type="evidence" value="ECO:0007669"/>
    <property type="project" value="InterPro"/>
</dbReference>
<sequence length="312" mass="33166">MELGGLLTYGVFFLTQAGIYAVLALGLNVQYGLTGQINIGVAGFFAVGAYTSAILTTATSSAHLGGFDLPFLVGIAGAMAASAIVAVGIGWVTMRLRSDYLAIATIGIAEIIRLAFKNEEWLTNGVRGIPGIPRPFVETLGADPLISLGVVLGFILLGYWMVERARRSPWGRVLRAIRENEDGVMAAGKNVARFRLQAFVFGSSLMGMAGGLYAHFLGFISPEAFMPLYGTFLVWVMLIAGGAGNNRGAVLGAFAIWMLWSATDSLTRELGAEYATQAGALRVLLIGVLLQVILIARPQGILPEHGRRKGSR</sequence>
<keyword evidence="4 6" id="KW-1133">Transmembrane helix</keyword>
<keyword evidence="2" id="KW-1003">Cell membrane</keyword>